<organism evidence="3 4">
    <name type="scientific">Candidatus Taylorbacteria bacterium CG10_big_fil_rev_8_21_14_0_10_41_48</name>
    <dbReference type="NCBI Taxonomy" id="1975024"/>
    <lineage>
        <taxon>Bacteria</taxon>
        <taxon>Candidatus Tayloriibacteriota</taxon>
    </lineage>
</organism>
<sequence>MNISKLLYVIGVIIVLGYLAFVFDIPYSKKVTDFASCVSVGNPVTMSLPPQCRDANGVLYIGSPATGDLSTLIQVKSPESNERVSSPISFSGTARGTWYFEASFPIIVLDGMGRKIGHAIAQAQGDWMTTNFVPFEGSVVLDTLPSTATGTIIFKKDNPSGEPSLDLSYTVPVVFSSVAGPDDACVVSGCSLEVCSDIEVTSTCQFKPEYACYVKARCERQAGGACGWTKTTEYKACISSNK</sequence>
<dbReference type="Pfam" id="PF10648">
    <property type="entry name" value="Gmad2"/>
    <property type="match status" value="1"/>
</dbReference>
<dbReference type="Proteomes" id="UP000228700">
    <property type="component" value="Unassembled WGS sequence"/>
</dbReference>
<dbReference type="EMBL" id="PFEQ01000009">
    <property type="protein sequence ID" value="PJE74204.1"/>
    <property type="molecule type" value="Genomic_DNA"/>
</dbReference>
<proteinExistence type="predicted"/>
<keyword evidence="1" id="KW-1133">Transmembrane helix</keyword>
<comment type="caution">
    <text evidence="3">The sequence shown here is derived from an EMBL/GenBank/DDBJ whole genome shotgun (WGS) entry which is preliminary data.</text>
</comment>
<feature type="domain" description="Bacterial spore germination immunoglobulin-like" evidence="2">
    <location>
        <begin position="73"/>
        <end position="160"/>
    </location>
</feature>
<evidence type="ECO:0000313" key="3">
    <source>
        <dbReference type="EMBL" id="PJE74204.1"/>
    </source>
</evidence>
<name>A0A2M8LC52_9BACT</name>
<feature type="transmembrane region" description="Helical" evidence="1">
    <location>
        <begin position="6"/>
        <end position="23"/>
    </location>
</feature>
<gene>
    <name evidence="3" type="ORF">COV01_01775</name>
</gene>
<accession>A0A2M8LC52</accession>
<keyword evidence="1" id="KW-0812">Transmembrane</keyword>
<dbReference type="InterPro" id="IPR018911">
    <property type="entry name" value="Gmad2_Ig-like_dom"/>
</dbReference>
<evidence type="ECO:0000259" key="2">
    <source>
        <dbReference type="Pfam" id="PF10648"/>
    </source>
</evidence>
<protein>
    <recommendedName>
        <fullName evidence="2">Bacterial spore germination immunoglobulin-like domain-containing protein</fullName>
    </recommendedName>
</protein>
<evidence type="ECO:0000313" key="4">
    <source>
        <dbReference type="Proteomes" id="UP000228700"/>
    </source>
</evidence>
<reference evidence="4" key="1">
    <citation type="submission" date="2017-09" db="EMBL/GenBank/DDBJ databases">
        <title>Depth-based differentiation of microbial function through sediment-hosted aquifers and enrichment of novel symbionts in the deep terrestrial subsurface.</title>
        <authorList>
            <person name="Probst A.J."/>
            <person name="Ladd B."/>
            <person name="Jarett J.K."/>
            <person name="Geller-Mcgrath D.E."/>
            <person name="Sieber C.M.K."/>
            <person name="Emerson J.B."/>
            <person name="Anantharaman K."/>
            <person name="Thomas B.C."/>
            <person name="Malmstrom R."/>
            <person name="Stieglmeier M."/>
            <person name="Klingl A."/>
            <person name="Woyke T."/>
            <person name="Ryan C.M."/>
            <person name="Banfield J.F."/>
        </authorList>
    </citation>
    <scope>NUCLEOTIDE SEQUENCE [LARGE SCALE GENOMIC DNA]</scope>
</reference>
<dbReference type="AlphaFoldDB" id="A0A2M8LC52"/>
<evidence type="ECO:0000256" key="1">
    <source>
        <dbReference type="SAM" id="Phobius"/>
    </source>
</evidence>
<keyword evidence="1" id="KW-0472">Membrane</keyword>